<sequence>MDPITNKVIDYTVYVRENGKATKIGDTTSVTLPSIEKLTDTIKGSGIIGEIDLPSYGQIGSMETEIAIRTANDKWGILITAYELEYRWATDVVDPSTGKVAVVAHKAFLKVINKKAEEGKLETGAAQDGSAAYEVIAYKRIINGSEIINIDKLNGIFSVNGINMFDNISQYL</sequence>
<evidence type="ECO:0008006" key="3">
    <source>
        <dbReference type="Google" id="ProtNLM"/>
    </source>
</evidence>
<keyword evidence="2" id="KW-1185">Reference proteome</keyword>
<dbReference type="RefSeq" id="WP_224034690.1">
    <property type="nucleotide sequence ID" value="NZ_AP024849.1"/>
</dbReference>
<protein>
    <recommendedName>
        <fullName evidence="3">Phage tail protein</fullName>
    </recommendedName>
</protein>
<reference evidence="2" key="1">
    <citation type="submission" date="2021-07" db="EMBL/GenBank/DDBJ databases">
        <title>Complete genome sequencing of a Clostridium isolate.</title>
        <authorList>
            <person name="Ueki A."/>
            <person name="Tonouchi A."/>
        </authorList>
    </citation>
    <scope>NUCLEOTIDE SEQUENCE [LARGE SCALE GENOMIC DNA]</scope>
    <source>
        <strain evidence="2">C5S11</strain>
    </source>
</reference>
<name>A0ABN6J239_9CLOT</name>
<dbReference type="EMBL" id="AP024849">
    <property type="protein sequence ID" value="BCZ48427.1"/>
    <property type="molecule type" value="Genomic_DNA"/>
</dbReference>
<gene>
    <name evidence="1" type="ORF">psyc5s11_44940</name>
</gene>
<proteinExistence type="predicted"/>
<evidence type="ECO:0000313" key="1">
    <source>
        <dbReference type="EMBL" id="BCZ48427.1"/>
    </source>
</evidence>
<organism evidence="1 2">
    <name type="scientific">Clostridium gelidum</name>
    <dbReference type="NCBI Taxonomy" id="704125"/>
    <lineage>
        <taxon>Bacteria</taxon>
        <taxon>Bacillati</taxon>
        <taxon>Bacillota</taxon>
        <taxon>Clostridia</taxon>
        <taxon>Eubacteriales</taxon>
        <taxon>Clostridiaceae</taxon>
        <taxon>Clostridium</taxon>
    </lineage>
</organism>
<dbReference type="InterPro" id="IPR006498">
    <property type="entry name" value="Tail_tube"/>
</dbReference>
<accession>A0ABN6J239</accession>
<evidence type="ECO:0000313" key="2">
    <source>
        <dbReference type="Proteomes" id="UP000824633"/>
    </source>
</evidence>
<dbReference type="Pfam" id="PF04985">
    <property type="entry name" value="Phage_tube"/>
    <property type="match status" value="1"/>
</dbReference>
<dbReference type="Proteomes" id="UP000824633">
    <property type="component" value="Chromosome"/>
</dbReference>